<feature type="domain" description="Response regulatory" evidence="3">
    <location>
        <begin position="414"/>
        <end position="538"/>
    </location>
</feature>
<gene>
    <name evidence="6" type="ORF">BSK52_29145</name>
</gene>
<evidence type="ECO:0000313" key="6">
    <source>
        <dbReference type="EMBL" id="OMD34451.1"/>
    </source>
</evidence>
<dbReference type="PANTHER" id="PTHR45138">
    <property type="entry name" value="REGULATORY COMPONENTS OF SENSORY TRANSDUCTION SYSTEM"/>
    <property type="match status" value="1"/>
</dbReference>
<dbReference type="EMBL" id="MPTC01000057">
    <property type="protein sequence ID" value="OMD34451.1"/>
    <property type="molecule type" value="Genomic_DNA"/>
</dbReference>
<dbReference type="InterPro" id="IPR011006">
    <property type="entry name" value="CheY-like_superfamily"/>
</dbReference>
<dbReference type="GO" id="GO:0043709">
    <property type="term" value="P:cell adhesion involved in single-species biofilm formation"/>
    <property type="evidence" value="ECO:0007669"/>
    <property type="project" value="TreeGrafter"/>
</dbReference>
<dbReference type="Gene3D" id="3.30.70.270">
    <property type="match status" value="1"/>
</dbReference>
<dbReference type="PROSITE" id="PS50887">
    <property type="entry name" value="GGDEF"/>
    <property type="match status" value="1"/>
</dbReference>
<dbReference type="InterPro" id="IPR050469">
    <property type="entry name" value="Diguanylate_Cyclase"/>
</dbReference>
<feature type="modified residue" description="Phosphohistidine" evidence="1">
    <location>
        <position position="37"/>
    </location>
</feature>
<organism evidence="6 7">
    <name type="scientific">Paenibacillus odorifer</name>
    <dbReference type="NCBI Taxonomy" id="189426"/>
    <lineage>
        <taxon>Bacteria</taxon>
        <taxon>Bacillati</taxon>
        <taxon>Bacillota</taxon>
        <taxon>Bacilli</taxon>
        <taxon>Bacillales</taxon>
        <taxon>Paenibacillaceae</taxon>
        <taxon>Paenibacillus</taxon>
    </lineage>
</organism>
<dbReference type="InterPro" id="IPR036641">
    <property type="entry name" value="HPT_dom_sf"/>
</dbReference>
<dbReference type="GO" id="GO:1902201">
    <property type="term" value="P:negative regulation of bacterial-type flagellum-dependent cell motility"/>
    <property type="evidence" value="ECO:0007669"/>
    <property type="project" value="TreeGrafter"/>
</dbReference>
<dbReference type="InterPro" id="IPR029787">
    <property type="entry name" value="Nucleotide_cyclase"/>
</dbReference>
<dbReference type="GO" id="GO:0000160">
    <property type="term" value="P:phosphorelay signal transduction system"/>
    <property type="evidence" value="ECO:0007669"/>
    <property type="project" value="InterPro"/>
</dbReference>
<dbReference type="SUPFAM" id="SSF47226">
    <property type="entry name" value="Histidine-containing phosphotransfer domain, HPT domain"/>
    <property type="match status" value="1"/>
</dbReference>
<dbReference type="Pfam" id="PF00990">
    <property type="entry name" value="GGDEF"/>
    <property type="match status" value="1"/>
</dbReference>
<evidence type="ECO:0000256" key="1">
    <source>
        <dbReference type="PROSITE-ProRule" id="PRU00110"/>
    </source>
</evidence>
<proteinExistence type="predicted"/>
<accession>A0A1R0XH95</accession>
<name>A0A1R0XH95_9BACL</name>
<reference evidence="6 7" key="1">
    <citation type="submission" date="2016-10" db="EMBL/GenBank/DDBJ databases">
        <title>Paenibacillus species isolates.</title>
        <authorList>
            <person name="Beno S.M."/>
        </authorList>
    </citation>
    <scope>NUCLEOTIDE SEQUENCE [LARGE SCALE GENOMIC DNA]</scope>
    <source>
        <strain evidence="6 7">FSL H7-0710</strain>
    </source>
</reference>
<evidence type="ECO:0000256" key="2">
    <source>
        <dbReference type="PROSITE-ProRule" id="PRU00169"/>
    </source>
</evidence>
<dbReference type="Gene3D" id="3.40.50.2300">
    <property type="match status" value="2"/>
</dbReference>
<dbReference type="PROSITE" id="PS50110">
    <property type="entry name" value="RESPONSE_REGULATORY"/>
    <property type="match status" value="2"/>
</dbReference>
<feature type="modified residue" description="4-aspartylphosphate" evidence="2">
    <location>
        <position position="162"/>
    </location>
</feature>
<dbReference type="SMART" id="SM00448">
    <property type="entry name" value="REC"/>
    <property type="match status" value="2"/>
</dbReference>
<protein>
    <recommendedName>
        <fullName evidence="8">Diguanylate cyclase</fullName>
    </recommendedName>
</protein>
<feature type="domain" description="Response regulatory" evidence="3">
    <location>
        <begin position="113"/>
        <end position="229"/>
    </location>
</feature>
<evidence type="ECO:0000259" key="4">
    <source>
        <dbReference type="PROSITE" id="PS50887"/>
    </source>
</evidence>
<dbReference type="NCBIfam" id="TIGR00254">
    <property type="entry name" value="GGDEF"/>
    <property type="match status" value="1"/>
</dbReference>
<dbReference type="GO" id="GO:0005886">
    <property type="term" value="C:plasma membrane"/>
    <property type="evidence" value="ECO:0007669"/>
    <property type="project" value="TreeGrafter"/>
</dbReference>
<dbReference type="InterPro" id="IPR008207">
    <property type="entry name" value="Sig_transdc_His_kin_Hpt_dom"/>
</dbReference>
<dbReference type="PANTHER" id="PTHR45138:SF9">
    <property type="entry name" value="DIGUANYLATE CYCLASE DGCM-RELATED"/>
    <property type="match status" value="1"/>
</dbReference>
<feature type="domain" description="HPt" evidence="5">
    <location>
        <begin position="1"/>
        <end position="100"/>
    </location>
</feature>
<evidence type="ECO:0000259" key="3">
    <source>
        <dbReference type="PROSITE" id="PS50110"/>
    </source>
</evidence>
<dbReference type="SMART" id="SM00267">
    <property type="entry name" value="GGDEF"/>
    <property type="match status" value="1"/>
</dbReference>
<evidence type="ECO:0008006" key="8">
    <source>
        <dbReference type="Google" id="ProtNLM"/>
    </source>
</evidence>
<dbReference type="InterPro" id="IPR001789">
    <property type="entry name" value="Sig_transdc_resp-reg_receiver"/>
</dbReference>
<dbReference type="OrthoDB" id="9759607at2"/>
<evidence type="ECO:0000259" key="5">
    <source>
        <dbReference type="PROSITE" id="PS50894"/>
    </source>
</evidence>
<dbReference type="InterPro" id="IPR043128">
    <property type="entry name" value="Rev_trsase/Diguanyl_cyclase"/>
</dbReference>
<dbReference type="SUPFAM" id="SSF55073">
    <property type="entry name" value="Nucleotide cyclase"/>
    <property type="match status" value="1"/>
</dbReference>
<dbReference type="FunFam" id="3.30.70.270:FF:000001">
    <property type="entry name" value="Diguanylate cyclase domain protein"/>
    <property type="match status" value="1"/>
</dbReference>
<dbReference type="GO" id="GO:0052621">
    <property type="term" value="F:diguanylate cyclase activity"/>
    <property type="evidence" value="ECO:0007669"/>
    <property type="project" value="TreeGrafter"/>
</dbReference>
<keyword evidence="2" id="KW-0597">Phosphoprotein</keyword>
<dbReference type="CDD" id="cd01949">
    <property type="entry name" value="GGDEF"/>
    <property type="match status" value="1"/>
</dbReference>
<dbReference type="Proteomes" id="UP000187439">
    <property type="component" value="Unassembled WGS sequence"/>
</dbReference>
<evidence type="ECO:0000313" key="7">
    <source>
        <dbReference type="Proteomes" id="UP000187439"/>
    </source>
</evidence>
<dbReference type="Pfam" id="PF00072">
    <property type="entry name" value="Response_reg"/>
    <property type="match status" value="2"/>
</dbReference>
<dbReference type="RefSeq" id="WP_076121879.1">
    <property type="nucleotide sequence ID" value="NZ_MPTC01000057.1"/>
</dbReference>
<comment type="caution">
    <text evidence="6">The sequence shown here is derived from an EMBL/GenBank/DDBJ whole genome shotgun (WGS) entry which is preliminary data.</text>
</comment>
<dbReference type="InterPro" id="IPR000160">
    <property type="entry name" value="GGDEF_dom"/>
</dbReference>
<dbReference type="PROSITE" id="PS50894">
    <property type="entry name" value="HPT"/>
    <property type="match status" value="1"/>
</dbReference>
<feature type="domain" description="GGDEF" evidence="4">
    <location>
        <begin position="269"/>
        <end position="402"/>
    </location>
</feature>
<dbReference type="SUPFAM" id="SSF52172">
    <property type="entry name" value="CheY-like"/>
    <property type="match status" value="2"/>
</dbReference>
<sequence>MTTQKYKDMVEERTKQTLQEWSDLPEVKEKDIYRFLHNLKGTAGTVGLKEVEQFADATLPYFMESSLKCWSIEEWGDYLYPLISLFDQDESVSLSSVKQLDKRGNDEILPHNDILLIDDDVELVAYLKESLEKQNYYVSIALSAERGLKIFYETKPDLILLDILLPDISGIEVLNQIIGKAKKERIPIIIISGEYSKATQLHAYKLGVMDFLSKPVDIDIFMALIKNRFELKREWQDSIIVDELTGAFNRKHFNQVMKQLICDFKRTERVFSLALIDLDYFKKINDTYGHLIGDEVLQSLSELVQSSIRMEDTFCRFGGEEFAVSLPNTDASSALTVIQRIQERFAATDFFAKNEIFHVTFSSGISEVTEAENIADKIVEEADQALYASKDAGRNQTTLYNDHLLSTKKHSVLNVIIVDDDALIRRIVTHQIDSWEPEDIAEVNISSFANGLDFLQSDWYSMDEKYIILLDGVMPDLDGVEVLERIRKTYPEVNILVIMLTGRNNQADIVHALQMGADDYVVKPVHMPELLSRMERLAHRFLF</sequence>
<feature type="modified residue" description="4-aspartylphosphate" evidence="2">
    <location>
        <position position="471"/>
    </location>
</feature>
<dbReference type="AlphaFoldDB" id="A0A1R0XH95"/>